<name>A0A8J2HDU5_COTCN</name>
<accession>A0A8J2HDU5</accession>
<gene>
    <name evidence="1" type="ORF">HICCMSTLAB_LOCUS6113</name>
</gene>
<dbReference type="Proteomes" id="UP000786811">
    <property type="component" value="Unassembled WGS sequence"/>
</dbReference>
<sequence length="242" mass="27369">MLIQTAASESRRNDGNLFSVNGPGQHIYKYNDEDGHFLTSSTEKINEDGSKSLIYEREIMEKAKNNTYIMRVTEEKIIDQQNSNVIKTIYTRVVQNIDDNNPNKSTYETYRSVSNPNSQKNSLFGDDLPASNMFKPRELGPHIPVGDLNVNLTQNEFDFTQHNKVPTPSTSDGNGTPSEQANKVVYLMPAPPTSSTRFARAANVGGRHQFFSTQFLTYFRPHSKKNSIHYMGRNLRALNCVP</sequence>
<organism evidence="1 2">
    <name type="scientific">Cotesia congregata</name>
    <name type="common">Parasitoid wasp</name>
    <name type="synonym">Apanteles congregatus</name>
    <dbReference type="NCBI Taxonomy" id="51543"/>
    <lineage>
        <taxon>Eukaryota</taxon>
        <taxon>Metazoa</taxon>
        <taxon>Ecdysozoa</taxon>
        <taxon>Arthropoda</taxon>
        <taxon>Hexapoda</taxon>
        <taxon>Insecta</taxon>
        <taxon>Pterygota</taxon>
        <taxon>Neoptera</taxon>
        <taxon>Endopterygota</taxon>
        <taxon>Hymenoptera</taxon>
        <taxon>Apocrita</taxon>
        <taxon>Ichneumonoidea</taxon>
        <taxon>Braconidae</taxon>
        <taxon>Microgastrinae</taxon>
        <taxon>Cotesia</taxon>
    </lineage>
</organism>
<dbReference type="AlphaFoldDB" id="A0A8J2HDU5"/>
<evidence type="ECO:0000313" key="2">
    <source>
        <dbReference type="Proteomes" id="UP000786811"/>
    </source>
</evidence>
<comment type="caution">
    <text evidence="1">The sequence shown here is derived from an EMBL/GenBank/DDBJ whole genome shotgun (WGS) entry which is preliminary data.</text>
</comment>
<protein>
    <submittedName>
        <fullName evidence="1">Uncharacterized protein</fullName>
    </submittedName>
</protein>
<dbReference type="EMBL" id="CAJNRD030001120">
    <property type="protein sequence ID" value="CAG5092397.1"/>
    <property type="molecule type" value="Genomic_DNA"/>
</dbReference>
<keyword evidence="2" id="KW-1185">Reference proteome</keyword>
<evidence type="ECO:0000313" key="1">
    <source>
        <dbReference type="EMBL" id="CAG5092397.1"/>
    </source>
</evidence>
<proteinExistence type="predicted"/>
<reference evidence="1" key="1">
    <citation type="submission" date="2021-04" db="EMBL/GenBank/DDBJ databases">
        <authorList>
            <person name="Chebbi M.A.C M."/>
        </authorList>
    </citation>
    <scope>NUCLEOTIDE SEQUENCE</scope>
</reference>